<keyword evidence="1" id="KW-0812">Transmembrane</keyword>
<feature type="transmembrane region" description="Helical" evidence="1">
    <location>
        <begin position="97"/>
        <end position="121"/>
    </location>
</feature>
<protein>
    <recommendedName>
        <fullName evidence="4">Glycerophosphoryl diester phosphodiesterase membrane domain-containing protein</fullName>
    </recommendedName>
</protein>
<dbReference type="KEGG" id="alm:AO498_15330"/>
<dbReference type="AlphaFoldDB" id="A0A142ERS0"/>
<dbReference type="STRING" id="1727163.AO498_15330"/>
<feature type="transmembrane region" description="Helical" evidence="1">
    <location>
        <begin position="59"/>
        <end position="77"/>
    </location>
</feature>
<sequence length="220" mass="25029">MNSNQYNRLLQVDWDLNIQAVFIKAWDLFKSQALLFVSFSLLIFSVAMLFVYYLQPYTILFSVFLAPPLYAGFYLVANKIRRGEEVIYPDFFSGFQYGLLAIGISLFSQLVIGIGLVFLILPGIYFLVAYLLAVPMGIFAGTNLWTSLELSRVIVTRFWWKFFVLLILLIVYNGLGALLLGVGILITFPMTFLVIYVVFEELTMEVLAGPDPSIIHEQES</sequence>
<dbReference type="EMBL" id="CP012836">
    <property type="protein sequence ID" value="AMQ57825.1"/>
    <property type="molecule type" value="Genomic_DNA"/>
</dbReference>
<organism evidence="2 3">
    <name type="scientific">Algoriphagus sanaruensis</name>
    <dbReference type="NCBI Taxonomy" id="1727163"/>
    <lineage>
        <taxon>Bacteria</taxon>
        <taxon>Pseudomonadati</taxon>
        <taxon>Bacteroidota</taxon>
        <taxon>Cytophagia</taxon>
        <taxon>Cytophagales</taxon>
        <taxon>Cyclobacteriaceae</taxon>
        <taxon>Algoriphagus</taxon>
    </lineage>
</organism>
<feature type="transmembrane region" description="Helical" evidence="1">
    <location>
        <begin position="158"/>
        <end position="175"/>
    </location>
</feature>
<feature type="transmembrane region" description="Helical" evidence="1">
    <location>
        <begin position="127"/>
        <end position="146"/>
    </location>
</feature>
<reference evidence="3" key="1">
    <citation type="submission" date="2015-09" db="EMBL/GenBank/DDBJ databases">
        <title>Complete sequence of Algoriphagus sp. M8-2.</title>
        <authorList>
            <person name="Shintani M."/>
        </authorList>
    </citation>
    <scope>NUCLEOTIDE SEQUENCE [LARGE SCALE GENOMIC DNA]</scope>
    <source>
        <strain evidence="3">M8-2</strain>
    </source>
</reference>
<keyword evidence="1" id="KW-1133">Transmembrane helix</keyword>
<keyword evidence="3" id="KW-1185">Reference proteome</keyword>
<name>A0A142ERS0_9BACT</name>
<evidence type="ECO:0008006" key="4">
    <source>
        <dbReference type="Google" id="ProtNLM"/>
    </source>
</evidence>
<evidence type="ECO:0000256" key="1">
    <source>
        <dbReference type="SAM" id="Phobius"/>
    </source>
</evidence>
<dbReference type="OrthoDB" id="825622at2"/>
<feature type="transmembrane region" description="Helical" evidence="1">
    <location>
        <begin position="181"/>
        <end position="199"/>
    </location>
</feature>
<proteinExistence type="predicted"/>
<reference evidence="2 3" key="2">
    <citation type="journal article" date="2016" name="Genome Announc.">
        <title>Complete Genome Sequence of Algoriphagus sp. Strain M8-2, Isolated from a Brackish Lake.</title>
        <authorList>
            <person name="Muraguchi Y."/>
            <person name="Kushimoto K."/>
            <person name="Ohtsubo Y."/>
            <person name="Suzuki T."/>
            <person name="Dohra H."/>
            <person name="Kimbara K."/>
            <person name="Shintani M."/>
        </authorList>
    </citation>
    <scope>NUCLEOTIDE SEQUENCE [LARGE SCALE GENOMIC DNA]</scope>
    <source>
        <strain evidence="2 3">M8-2</strain>
    </source>
</reference>
<dbReference type="Proteomes" id="UP000073816">
    <property type="component" value="Chromosome"/>
</dbReference>
<evidence type="ECO:0000313" key="3">
    <source>
        <dbReference type="Proteomes" id="UP000073816"/>
    </source>
</evidence>
<dbReference type="RefSeq" id="WP_067549624.1">
    <property type="nucleotide sequence ID" value="NZ_CP012836.1"/>
</dbReference>
<gene>
    <name evidence="2" type="ORF">AO498_15330</name>
</gene>
<accession>A0A142ERS0</accession>
<feature type="transmembrane region" description="Helical" evidence="1">
    <location>
        <begin position="33"/>
        <end position="53"/>
    </location>
</feature>
<evidence type="ECO:0000313" key="2">
    <source>
        <dbReference type="EMBL" id="AMQ57825.1"/>
    </source>
</evidence>
<keyword evidence="1" id="KW-0472">Membrane</keyword>
<dbReference type="PATRIC" id="fig|1727163.4.peg.3219"/>